<accession>A0A061RSR0</accession>
<reference evidence="1" key="1">
    <citation type="submission" date="2014-05" db="EMBL/GenBank/DDBJ databases">
        <title>The transcriptome of the halophilic microalga Tetraselmis sp. GSL018 isolated from the Great Salt Lake, Utah.</title>
        <authorList>
            <person name="Jinkerson R.E."/>
            <person name="D'Adamo S."/>
            <person name="Posewitz M.C."/>
        </authorList>
    </citation>
    <scope>NUCLEOTIDE SEQUENCE</scope>
    <source>
        <strain evidence="1">GSL018</strain>
    </source>
</reference>
<proteinExistence type="predicted"/>
<evidence type="ECO:0000313" key="1">
    <source>
        <dbReference type="EMBL" id="JAC75003.1"/>
    </source>
</evidence>
<sequence>SCPECKHKPEGKRGANRQGLEAEWFQGQRSTRVKGCIDTSYFSLRIPKV</sequence>
<feature type="non-terminal residue" evidence="1">
    <location>
        <position position="1"/>
    </location>
</feature>
<protein>
    <submittedName>
        <fullName evidence="1">Uncharacterized protein</fullName>
    </submittedName>
</protein>
<dbReference type="AlphaFoldDB" id="A0A061RSR0"/>
<organism evidence="1">
    <name type="scientific">Tetraselmis sp. GSL018</name>
    <dbReference type="NCBI Taxonomy" id="582737"/>
    <lineage>
        <taxon>Eukaryota</taxon>
        <taxon>Viridiplantae</taxon>
        <taxon>Chlorophyta</taxon>
        <taxon>core chlorophytes</taxon>
        <taxon>Chlorodendrophyceae</taxon>
        <taxon>Chlorodendrales</taxon>
        <taxon>Chlorodendraceae</taxon>
        <taxon>Tetraselmis</taxon>
    </lineage>
</organism>
<name>A0A061RSR0_9CHLO</name>
<gene>
    <name evidence="1" type="ORF">TSPGSL018_24369</name>
</gene>
<dbReference type="EMBL" id="GBEZ01010706">
    <property type="protein sequence ID" value="JAC75003.1"/>
    <property type="molecule type" value="Transcribed_RNA"/>
</dbReference>